<reference evidence="5" key="1">
    <citation type="submission" date="2018-05" db="EMBL/GenBank/DDBJ databases">
        <authorList>
            <person name="Lanie J.A."/>
            <person name="Ng W.-L."/>
            <person name="Kazmierczak K.M."/>
            <person name="Andrzejewski T.M."/>
            <person name="Davidsen T.M."/>
            <person name="Wayne K.J."/>
            <person name="Tettelin H."/>
            <person name="Glass J.I."/>
            <person name="Rusch D."/>
            <person name="Podicherti R."/>
            <person name="Tsui H.-C.T."/>
            <person name="Winkler M.E."/>
        </authorList>
    </citation>
    <scope>NUCLEOTIDE SEQUENCE</scope>
</reference>
<dbReference type="PROSITE" id="PS51352">
    <property type="entry name" value="THIOREDOXIN_2"/>
    <property type="match status" value="1"/>
</dbReference>
<dbReference type="GO" id="GO:0016491">
    <property type="term" value="F:oxidoreductase activity"/>
    <property type="evidence" value="ECO:0007669"/>
    <property type="project" value="InterPro"/>
</dbReference>
<dbReference type="InterPro" id="IPR018120">
    <property type="entry name" value="Glyco_hydro_1_AS"/>
</dbReference>
<evidence type="ECO:0000259" key="4">
    <source>
        <dbReference type="PROSITE" id="PS51352"/>
    </source>
</evidence>
<organism evidence="5">
    <name type="scientific">marine metagenome</name>
    <dbReference type="NCBI Taxonomy" id="408172"/>
    <lineage>
        <taxon>unclassified sequences</taxon>
        <taxon>metagenomes</taxon>
        <taxon>ecological metagenomes</taxon>
    </lineage>
</organism>
<evidence type="ECO:0000256" key="3">
    <source>
        <dbReference type="ARBA" id="ARBA00023295"/>
    </source>
</evidence>
<evidence type="ECO:0000256" key="2">
    <source>
        <dbReference type="ARBA" id="ARBA00022801"/>
    </source>
</evidence>
<dbReference type="Pfam" id="PF00578">
    <property type="entry name" value="AhpC-TSA"/>
    <property type="match status" value="1"/>
</dbReference>
<dbReference type="EMBL" id="UINC01008171">
    <property type="protein sequence ID" value="SVA36831.1"/>
    <property type="molecule type" value="Genomic_DNA"/>
</dbReference>
<dbReference type="InterPro" id="IPR001360">
    <property type="entry name" value="Glyco_hydro_1"/>
</dbReference>
<protein>
    <recommendedName>
        <fullName evidence="4">Thioredoxin domain-containing protein</fullName>
    </recommendedName>
</protein>
<dbReference type="GO" id="GO:0016209">
    <property type="term" value="F:antioxidant activity"/>
    <property type="evidence" value="ECO:0007669"/>
    <property type="project" value="InterPro"/>
</dbReference>
<keyword evidence="2" id="KW-0378">Hydrolase</keyword>
<dbReference type="InterPro" id="IPR013766">
    <property type="entry name" value="Thioredoxin_domain"/>
</dbReference>
<dbReference type="GO" id="GO:0005975">
    <property type="term" value="P:carbohydrate metabolic process"/>
    <property type="evidence" value="ECO:0007669"/>
    <property type="project" value="InterPro"/>
</dbReference>
<feature type="domain" description="Thioredoxin" evidence="4">
    <location>
        <begin position="461"/>
        <end position="601"/>
    </location>
</feature>
<evidence type="ECO:0000256" key="1">
    <source>
        <dbReference type="ARBA" id="ARBA00010838"/>
    </source>
</evidence>
<accession>A0A381V9Z9</accession>
<evidence type="ECO:0000313" key="5">
    <source>
        <dbReference type="EMBL" id="SVA36831.1"/>
    </source>
</evidence>
<dbReference type="InterPro" id="IPR036249">
    <property type="entry name" value="Thioredoxin-like_sf"/>
</dbReference>
<dbReference type="SUPFAM" id="SSF52833">
    <property type="entry name" value="Thioredoxin-like"/>
    <property type="match status" value="1"/>
</dbReference>
<dbReference type="AlphaFoldDB" id="A0A381V9Z9"/>
<dbReference type="PANTHER" id="PTHR10353">
    <property type="entry name" value="GLYCOSYL HYDROLASE"/>
    <property type="match status" value="1"/>
</dbReference>
<dbReference type="CDD" id="cd02966">
    <property type="entry name" value="TlpA_like_family"/>
    <property type="match status" value="1"/>
</dbReference>
<dbReference type="InterPro" id="IPR017853">
    <property type="entry name" value="GH"/>
</dbReference>
<proteinExistence type="inferred from homology"/>
<name>A0A381V9Z9_9ZZZZ</name>
<sequence>MLWGLVTAYYILSYPEIRWDWKTIKADKVYFPNNFMWGTATAAHQVEGNNTNNNWYNWEHQKDSNGSPRIHNKDKSGIAADHWNLYNNDIGLMNDLGVKYYRFSVEWSKIEPEKGVINKDALDHYRNVCTALIDSGLTPVVTLHHFTHPMWFENLGGFEKAENIKYFIQFSEIVFNRLSDIVPIWCTINEPAVYVSQGYFNGVFPPGKRDPTLAGYVMKNLLNAHVRVYRHLKTLPNGDAAQIGLVKNITQFDPLRRWHVLDWYLSQRLNDVFNNNTINLLTTGQFDFYLPTMADIYFKNDNAINALDFIGLNYYSRMHVKGHLSPTAPFTFELRPQDTQTDMPYAIYPEGFYRAVKNISKLNVPIIITENGIADDKDDRRKLFIERYLYALYKSILDGYDVRGYFYWSLIDNFEWAEGYMMKFGLYEVDFITQERKLRPGSHAFSKIVNQPGADKRGYIVSIGEKAPELLLEYTDGRKIHLSDFRGKIVVLQFTASWCSVCIQEMPHLEKDVWQRFKDDGLILIGIDRDEPLEVVQKFQKKVGTTYPIALDPGAKHFSKFAHKNSGVTRNIVIDKNGKIVFLTRLFDKEEFQNMIDKIEFLIK</sequence>
<dbReference type="GO" id="GO:0008422">
    <property type="term" value="F:beta-glucosidase activity"/>
    <property type="evidence" value="ECO:0007669"/>
    <property type="project" value="TreeGrafter"/>
</dbReference>
<dbReference type="Gene3D" id="3.40.30.10">
    <property type="entry name" value="Glutaredoxin"/>
    <property type="match status" value="1"/>
</dbReference>
<dbReference type="PANTHER" id="PTHR10353:SF209">
    <property type="entry name" value="GALACTOLIPID GALACTOSYLTRANSFERASE SFR2, CHLOROPLASTIC"/>
    <property type="match status" value="1"/>
</dbReference>
<keyword evidence="3" id="KW-0326">Glycosidase</keyword>
<dbReference type="PROSITE" id="PS00572">
    <property type="entry name" value="GLYCOSYL_HYDROL_F1_1"/>
    <property type="match status" value="1"/>
</dbReference>
<dbReference type="Gene3D" id="3.20.20.80">
    <property type="entry name" value="Glycosidases"/>
    <property type="match status" value="1"/>
</dbReference>
<gene>
    <name evidence="5" type="ORF">METZ01_LOCUS89685</name>
</gene>
<comment type="similarity">
    <text evidence="1">Belongs to the glycosyl hydrolase 1 family.</text>
</comment>
<dbReference type="InterPro" id="IPR000866">
    <property type="entry name" value="AhpC/TSA"/>
</dbReference>
<dbReference type="PRINTS" id="PR00131">
    <property type="entry name" value="GLHYDRLASE1"/>
</dbReference>
<dbReference type="SUPFAM" id="SSF51445">
    <property type="entry name" value="(Trans)glycosidases"/>
    <property type="match status" value="1"/>
</dbReference>
<dbReference type="Pfam" id="PF00232">
    <property type="entry name" value="Glyco_hydro_1"/>
    <property type="match status" value="1"/>
</dbReference>